<comment type="subcellular location">
    <subcellularLocation>
        <location evidence="1">Membrane</location>
        <topology evidence="1">Multi-pass membrane protein</topology>
    </subcellularLocation>
</comment>
<feature type="transmembrane region" description="Helical" evidence="6">
    <location>
        <begin position="581"/>
        <end position="600"/>
    </location>
</feature>
<dbReference type="HOGENOM" id="CLU_012970_1_0_1"/>
<feature type="transmembrane region" description="Helical" evidence="6">
    <location>
        <begin position="409"/>
        <end position="432"/>
    </location>
</feature>
<feature type="transmembrane region" description="Helical" evidence="6">
    <location>
        <begin position="465"/>
        <end position="490"/>
    </location>
</feature>
<dbReference type="SUPFAM" id="SSF103473">
    <property type="entry name" value="MFS general substrate transporter"/>
    <property type="match status" value="1"/>
</dbReference>
<dbReference type="Gene3D" id="1.20.1250.20">
    <property type="entry name" value="MFS general substrate transporter like domains"/>
    <property type="match status" value="2"/>
</dbReference>
<gene>
    <name evidence="7" type="ORF">VHEMI08010</name>
</gene>
<accession>A0A0A1TMP8</accession>
<feature type="transmembrane region" description="Helical" evidence="6">
    <location>
        <begin position="163"/>
        <end position="181"/>
    </location>
</feature>
<feature type="transmembrane region" description="Helical" evidence="6">
    <location>
        <begin position="303"/>
        <end position="322"/>
    </location>
</feature>
<feature type="transmembrane region" description="Helical" evidence="6">
    <location>
        <begin position="222"/>
        <end position="244"/>
    </location>
</feature>
<evidence type="ECO:0008006" key="9">
    <source>
        <dbReference type="Google" id="ProtNLM"/>
    </source>
</evidence>
<dbReference type="InterPro" id="IPR036259">
    <property type="entry name" value="MFS_trans_sf"/>
</dbReference>
<keyword evidence="3 6" id="KW-1133">Transmembrane helix</keyword>
<protein>
    <recommendedName>
        <fullName evidence="9">Siderophore iron transporter mirB</fullName>
    </recommendedName>
</protein>
<dbReference type="Pfam" id="PF07690">
    <property type="entry name" value="MFS_1"/>
    <property type="match status" value="1"/>
</dbReference>
<reference evidence="7 8" key="1">
    <citation type="journal article" date="2015" name="Genome Announc.">
        <title>Draft Genome Sequence and Gene Annotation of the Entomopathogenic Fungus Verticillium hemipterigenum.</title>
        <authorList>
            <person name="Horn F."/>
            <person name="Habel A."/>
            <person name="Scharf D.H."/>
            <person name="Dworschak J."/>
            <person name="Brakhage A.A."/>
            <person name="Guthke R."/>
            <person name="Hertweck C."/>
            <person name="Linde J."/>
        </authorList>
    </citation>
    <scope>NUCLEOTIDE SEQUENCE [LARGE SCALE GENOMIC DNA]</scope>
</reference>
<dbReference type="EMBL" id="CDHN01000004">
    <property type="protein sequence ID" value="CEJ92353.1"/>
    <property type="molecule type" value="Genomic_DNA"/>
</dbReference>
<evidence type="ECO:0000256" key="1">
    <source>
        <dbReference type="ARBA" id="ARBA00004141"/>
    </source>
</evidence>
<evidence type="ECO:0000313" key="7">
    <source>
        <dbReference type="EMBL" id="CEJ92353.1"/>
    </source>
</evidence>
<evidence type="ECO:0000256" key="4">
    <source>
        <dbReference type="ARBA" id="ARBA00023136"/>
    </source>
</evidence>
<evidence type="ECO:0000313" key="8">
    <source>
        <dbReference type="Proteomes" id="UP000039046"/>
    </source>
</evidence>
<dbReference type="PANTHER" id="PTHR23501">
    <property type="entry name" value="MAJOR FACILITATOR SUPERFAMILY"/>
    <property type="match status" value="1"/>
</dbReference>
<feature type="transmembrane region" description="Helical" evidence="6">
    <location>
        <begin position="334"/>
        <end position="352"/>
    </location>
</feature>
<feature type="region of interest" description="Disordered" evidence="5">
    <location>
        <begin position="1"/>
        <end position="42"/>
    </location>
</feature>
<feature type="transmembrane region" description="Helical" evidence="6">
    <location>
        <begin position="60"/>
        <end position="79"/>
    </location>
</feature>
<feature type="transmembrane region" description="Helical" evidence="6">
    <location>
        <begin position="134"/>
        <end position="151"/>
    </location>
</feature>
<dbReference type="GO" id="GO:0005886">
    <property type="term" value="C:plasma membrane"/>
    <property type="evidence" value="ECO:0007669"/>
    <property type="project" value="TreeGrafter"/>
</dbReference>
<feature type="transmembrane region" description="Helical" evidence="6">
    <location>
        <begin position="193"/>
        <end position="216"/>
    </location>
</feature>
<name>A0A0A1TMP8_9HYPO</name>
<keyword evidence="4 6" id="KW-0472">Membrane</keyword>
<dbReference type="InterPro" id="IPR011701">
    <property type="entry name" value="MFS"/>
</dbReference>
<feature type="transmembrane region" description="Helical" evidence="6">
    <location>
        <begin position="364"/>
        <end position="389"/>
    </location>
</feature>
<evidence type="ECO:0000256" key="5">
    <source>
        <dbReference type="SAM" id="MobiDB-lite"/>
    </source>
</evidence>
<feature type="transmembrane region" description="Helical" evidence="6">
    <location>
        <begin position="502"/>
        <end position="528"/>
    </location>
</feature>
<organism evidence="7 8">
    <name type="scientific">[Torrubiella] hemipterigena</name>
    <dbReference type="NCBI Taxonomy" id="1531966"/>
    <lineage>
        <taxon>Eukaryota</taxon>
        <taxon>Fungi</taxon>
        <taxon>Dikarya</taxon>
        <taxon>Ascomycota</taxon>
        <taxon>Pezizomycotina</taxon>
        <taxon>Sordariomycetes</taxon>
        <taxon>Hypocreomycetidae</taxon>
        <taxon>Hypocreales</taxon>
        <taxon>Clavicipitaceae</taxon>
        <taxon>Clavicipitaceae incertae sedis</taxon>
        <taxon>'Torrubiella' clade</taxon>
    </lineage>
</organism>
<feature type="transmembrane region" description="Helical" evidence="6">
    <location>
        <begin position="99"/>
        <end position="122"/>
    </location>
</feature>
<proteinExistence type="predicted"/>
<dbReference type="PANTHER" id="PTHR23501:SF3">
    <property type="entry name" value="MAJOR FACILITATOR SUPERFAMILY (MFS) PROFILE DOMAIN-CONTAINING PROTEIN"/>
    <property type="match status" value="1"/>
</dbReference>
<evidence type="ECO:0000256" key="6">
    <source>
        <dbReference type="SAM" id="Phobius"/>
    </source>
</evidence>
<dbReference type="OrthoDB" id="4078873at2759"/>
<sequence length="616" mass="67695">MGVLTEPQPQPQVEDQDFHYNEKKIPNVEDGATTSNYDSDEPIDRNAQAGVQKIEAAAQVWTKTTLILAFTFIWIVYFVDSMQQGTTGLLTGYVTSALGNVALSPTTSVLSNIIGGVFKLTIAKILDIFGRPQGYMFSVIVGTLGLVMMAACKNVEMYSAAQVFYWVGFNGIAYSMTVAVADMSSLRNRGLALAFSTSPFIITSFITGRVANAFLAGPGFRWAFGAFAIITPVITAPLFIIFVYNYHKAKKAGLVVKLPPAPPTEYSTFYYISRGDVFGTYRHLAAVSRTPGNILYYAREFDVIGLLLLSASISIFLLPFNIFSYQTEGWKAPIIIAFLVVGVVLMVLFICWEKYLAPVTFVPYALLADRTVIASCVLAACSFISYYCWDSYFSQFLQVVNGQDLINTGYILNIYNIGSCFWSFVVGLFIRYTGRFKPAVLYFGIPMTVLGVGLMIQFREPSYNVGYIVMCQIFVAFGGGTTVVGQEVAIMSRVKHQHVATVLAVQAMAASIGGGIGYSISAAIWQAVFPGRVRAYLPQQILNNATETALITTDLVTQLTYPVGSPGRIAIQQAYADAQRYMLIAGTCIWILPVIAVFLWHNVDVRTIKQTKGRVF</sequence>
<evidence type="ECO:0000256" key="2">
    <source>
        <dbReference type="ARBA" id="ARBA00022692"/>
    </source>
</evidence>
<dbReference type="GO" id="GO:0022857">
    <property type="term" value="F:transmembrane transporter activity"/>
    <property type="evidence" value="ECO:0007669"/>
    <property type="project" value="InterPro"/>
</dbReference>
<feature type="compositionally biased region" description="Basic and acidic residues" evidence="5">
    <location>
        <begin position="16"/>
        <end position="27"/>
    </location>
</feature>
<evidence type="ECO:0000256" key="3">
    <source>
        <dbReference type="ARBA" id="ARBA00022989"/>
    </source>
</evidence>
<feature type="transmembrane region" description="Helical" evidence="6">
    <location>
        <begin position="439"/>
        <end position="459"/>
    </location>
</feature>
<keyword evidence="8" id="KW-1185">Reference proteome</keyword>
<keyword evidence="2 6" id="KW-0812">Transmembrane</keyword>
<dbReference type="Proteomes" id="UP000039046">
    <property type="component" value="Unassembled WGS sequence"/>
</dbReference>
<dbReference type="AlphaFoldDB" id="A0A0A1TMP8"/>